<gene>
    <name evidence="6" type="ORF">THASP1DRAFT_30608</name>
</gene>
<keyword evidence="7" id="KW-1185">Reference proteome</keyword>
<dbReference type="PRINTS" id="PR00420">
    <property type="entry name" value="RNGMNOXGNASE"/>
</dbReference>
<dbReference type="InterPro" id="IPR036188">
    <property type="entry name" value="FAD/NAD-bd_sf"/>
</dbReference>
<evidence type="ECO:0000256" key="4">
    <source>
        <dbReference type="ARBA" id="ARBA00023002"/>
    </source>
</evidence>
<keyword evidence="4" id="KW-0560">Oxidoreductase</keyword>
<protein>
    <submittedName>
        <fullName evidence="6">FAD binding domain-containing protein</fullName>
    </submittedName>
</protein>
<dbReference type="OrthoDB" id="1716816at2759"/>
<dbReference type="STRING" id="78915.A0A4P9XNL7"/>
<dbReference type="AlphaFoldDB" id="A0A4P9XNL7"/>
<dbReference type="GO" id="GO:0016709">
    <property type="term" value="F:oxidoreductase activity, acting on paired donors, with incorporation or reduction of molecular oxygen, NAD(P)H as one donor, and incorporation of one atom of oxygen"/>
    <property type="evidence" value="ECO:0007669"/>
    <property type="project" value="UniProtKB-ARBA"/>
</dbReference>
<dbReference type="GO" id="GO:0071949">
    <property type="term" value="F:FAD binding"/>
    <property type="evidence" value="ECO:0007669"/>
    <property type="project" value="InterPro"/>
</dbReference>
<proteinExistence type="predicted"/>
<sequence>MDHSPRTTAAGKKPESLPIGIVGAGPAGMTAAIVLAELGVPVEIYERNAKPTTEWRAPAIHARTLELFARYNLIDPVLAAGNSISKMTMLINGSQRTPAGFENMRSEFPMAIICAQTDTEEILRKRLAELGVQIHWCHEFVDYTHSEKGVVARFIKSVGGSGSTSAGTENGSTVSHSFAYLIGCDGGRSRMRKAIGATFVGKTLETRFAVGDVQAKADWVPNACLVLNAEGLMGIFRVRPNQYRVFFVIDESQQSLQAETFIEIVRRRTAPKEIGDPVLQSFSVFTVNERRSSQFISEDGRVFLCGDAGHAHSPAGGQGMNASIQDAENLAWKLAMVYHGQAQASVLKTYAMERMPAADAIIALSAQMLGLVLRSAKMVSIASMLMKLAEYRPISAARKAAEQLAQLAIVYTSADNPFVAPELAAWSEAAYQASSWWPFSWAAEDLCVPGARAIDGQVIERDAANRSMLRLRQWQSRYLGAHTAVVFVDCHILLSPSSAGSPVCQMDSDSVSQLAHLAEMLSACQPAIPVAVLLHSHENVATATRPADAILDAVTAQLHKRFPTMPILVDTRQEARYDQLTLSDLYACTNLHKHAVYLIRPDAYVASRAPLDAAADAFRKHIDAWLE</sequence>
<evidence type="ECO:0000259" key="5">
    <source>
        <dbReference type="Pfam" id="PF01494"/>
    </source>
</evidence>
<dbReference type="InterPro" id="IPR002938">
    <property type="entry name" value="FAD-bd"/>
</dbReference>
<dbReference type="Gene3D" id="3.30.70.2450">
    <property type="match status" value="1"/>
</dbReference>
<organism evidence="6 7">
    <name type="scientific">Thamnocephalis sphaerospora</name>
    <dbReference type="NCBI Taxonomy" id="78915"/>
    <lineage>
        <taxon>Eukaryota</taxon>
        <taxon>Fungi</taxon>
        <taxon>Fungi incertae sedis</taxon>
        <taxon>Zoopagomycota</taxon>
        <taxon>Zoopagomycotina</taxon>
        <taxon>Zoopagomycetes</taxon>
        <taxon>Zoopagales</taxon>
        <taxon>Sigmoideomycetaceae</taxon>
        <taxon>Thamnocephalis</taxon>
    </lineage>
</organism>
<dbReference type="Gene3D" id="3.50.50.60">
    <property type="entry name" value="FAD/NAD(P)-binding domain"/>
    <property type="match status" value="1"/>
</dbReference>
<evidence type="ECO:0000313" key="7">
    <source>
        <dbReference type="Proteomes" id="UP000271241"/>
    </source>
</evidence>
<dbReference type="PANTHER" id="PTHR43004:SF19">
    <property type="entry name" value="BINDING MONOOXYGENASE, PUTATIVE (JCVI)-RELATED"/>
    <property type="match status" value="1"/>
</dbReference>
<evidence type="ECO:0000256" key="1">
    <source>
        <dbReference type="ARBA" id="ARBA00001974"/>
    </source>
</evidence>
<evidence type="ECO:0000256" key="2">
    <source>
        <dbReference type="ARBA" id="ARBA00022630"/>
    </source>
</evidence>
<keyword evidence="2" id="KW-0285">Flavoprotein</keyword>
<evidence type="ECO:0000313" key="6">
    <source>
        <dbReference type="EMBL" id="RKP07573.1"/>
    </source>
</evidence>
<keyword evidence="3" id="KW-0274">FAD</keyword>
<accession>A0A4P9XNL7</accession>
<comment type="cofactor">
    <cofactor evidence="1">
        <name>FAD</name>
        <dbReference type="ChEBI" id="CHEBI:57692"/>
    </cofactor>
</comment>
<feature type="domain" description="FAD-binding" evidence="5">
    <location>
        <begin position="18"/>
        <end position="363"/>
    </location>
</feature>
<dbReference type="PANTHER" id="PTHR43004">
    <property type="entry name" value="TRK SYSTEM POTASSIUM UPTAKE PROTEIN"/>
    <property type="match status" value="1"/>
</dbReference>
<name>A0A4P9XNL7_9FUNG</name>
<dbReference type="Proteomes" id="UP000271241">
    <property type="component" value="Unassembled WGS sequence"/>
</dbReference>
<dbReference type="SUPFAM" id="SSF51905">
    <property type="entry name" value="FAD/NAD(P)-binding domain"/>
    <property type="match status" value="1"/>
</dbReference>
<reference evidence="7" key="1">
    <citation type="journal article" date="2018" name="Nat. Microbiol.">
        <title>Leveraging single-cell genomics to expand the fungal tree of life.</title>
        <authorList>
            <person name="Ahrendt S.R."/>
            <person name="Quandt C.A."/>
            <person name="Ciobanu D."/>
            <person name="Clum A."/>
            <person name="Salamov A."/>
            <person name="Andreopoulos B."/>
            <person name="Cheng J.F."/>
            <person name="Woyke T."/>
            <person name="Pelin A."/>
            <person name="Henrissat B."/>
            <person name="Reynolds N.K."/>
            <person name="Benny G.L."/>
            <person name="Smith M.E."/>
            <person name="James T.Y."/>
            <person name="Grigoriev I.V."/>
        </authorList>
    </citation>
    <scope>NUCLEOTIDE SEQUENCE [LARGE SCALE GENOMIC DNA]</scope>
    <source>
        <strain evidence="7">RSA 1356</strain>
    </source>
</reference>
<evidence type="ECO:0000256" key="3">
    <source>
        <dbReference type="ARBA" id="ARBA00022827"/>
    </source>
</evidence>
<dbReference type="Pfam" id="PF01494">
    <property type="entry name" value="FAD_binding_3"/>
    <property type="match status" value="1"/>
</dbReference>
<dbReference type="EMBL" id="KZ992700">
    <property type="protein sequence ID" value="RKP07573.1"/>
    <property type="molecule type" value="Genomic_DNA"/>
</dbReference>
<dbReference type="InterPro" id="IPR050641">
    <property type="entry name" value="RIFMO-like"/>
</dbReference>